<feature type="transmembrane region" description="Helical" evidence="11">
    <location>
        <begin position="58"/>
        <end position="76"/>
    </location>
</feature>
<protein>
    <submittedName>
        <fullName evidence="13">Peptidase M48 Ste24p</fullName>
    </submittedName>
</protein>
<dbReference type="InterPro" id="IPR029024">
    <property type="entry name" value="TerB-like"/>
</dbReference>
<keyword evidence="2" id="KW-1003">Cell membrane</keyword>
<keyword evidence="4 11" id="KW-0812">Transmembrane</keyword>
<dbReference type="RefSeq" id="WP_102247015.1">
    <property type="nucleotide sequence ID" value="NZ_CP025682.1"/>
</dbReference>
<evidence type="ECO:0000256" key="5">
    <source>
        <dbReference type="ARBA" id="ARBA00022723"/>
    </source>
</evidence>
<dbReference type="GO" id="GO:0004222">
    <property type="term" value="F:metalloendopeptidase activity"/>
    <property type="evidence" value="ECO:0007669"/>
    <property type="project" value="InterPro"/>
</dbReference>
<dbReference type="SUPFAM" id="SSF158682">
    <property type="entry name" value="TerB-like"/>
    <property type="match status" value="1"/>
</dbReference>
<evidence type="ECO:0000256" key="1">
    <source>
        <dbReference type="ARBA" id="ARBA00001947"/>
    </source>
</evidence>
<dbReference type="Pfam" id="PF01435">
    <property type="entry name" value="Peptidase_M48"/>
    <property type="match status" value="1"/>
</dbReference>
<proteinExistence type="predicted"/>
<feature type="transmembrane region" description="Helical" evidence="11">
    <location>
        <begin position="16"/>
        <end position="38"/>
    </location>
</feature>
<evidence type="ECO:0000256" key="10">
    <source>
        <dbReference type="ARBA" id="ARBA00023136"/>
    </source>
</evidence>
<gene>
    <name evidence="13" type="ORF">C0099_08370</name>
</gene>
<evidence type="ECO:0000256" key="4">
    <source>
        <dbReference type="ARBA" id="ARBA00022692"/>
    </source>
</evidence>
<evidence type="ECO:0000313" key="14">
    <source>
        <dbReference type="Proteomes" id="UP000242205"/>
    </source>
</evidence>
<keyword evidence="5" id="KW-0479">Metal-binding</keyword>
<accession>A0A2I6S6S5</accession>
<feature type="domain" description="Peptidase M48" evidence="12">
    <location>
        <begin position="106"/>
        <end position="317"/>
    </location>
</feature>
<dbReference type="GO" id="GO:0006508">
    <property type="term" value="P:proteolysis"/>
    <property type="evidence" value="ECO:0007669"/>
    <property type="project" value="UniProtKB-KW"/>
</dbReference>
<dbReference type="Gene3D" id="3.30.2010.10">
    <property type="entry name" value="Metalloproteases ('zincins'), catalytic domain"/>
    <property type="match status" value="1"/>
</dbReference>
<evidence type="ECO:0000256" key="9">
    <source>
        <dbReference type="ARBA" id="ARBA00023049"/>
    </source>
</evidence>
<feature type="transmembrane region" description="Helical" evidence="11">
    <location>
        <begin position="184"/>
        <end position="206"/>
    </location>
</feature>
<dbReference type="AlphaFoldDB" id="A0A2I6S6S5"/>
<evidence type="ECO:0000256" key="11">
    <source>
        <dbReference type="SAM" id="Phobius"/>
    </source>
</evidence>
<dbReference type="GO" id="GO:0046872">
    <property type="term" value="F:metal ion binding"/>
    <property type="evidence" value="ECO:0007669"/>
    <property type="project" value="UniProtKB-KW"/>
</dbReference>
<evidence type="ECO:0000256" key="7">
    <source>
        <dbReference type="ARBA" id="ARBA00022833"/>
    </source>
</evidence>
<evidence type="ECO:0000313" key="13">
    <source>
        <dbReference type="EMBL" id="AUN94949.1"/>
    </source>
</evidence>
<keyword evidence="3" id="KW-0645">Protease</keyword>
<dbReference type="InterPro" id="IPR001915">
    <property type="entry name" value="Peptidase_M48"/>
</dbReference>
<keyword evidence="8 11" id="KW-1133">Transmembrane helix</keyword>
<dbReference type="PANTHER" id="PTHR43221:SF2">
    <property type="entry name" value="PROTEASE HTPX HOMOLOG"/>
    <property type="match status" value="1"/>
</dbReference>
<comment type="cofactor">
    <cofactor evidence="1">
        <name>Zn(2+)</name>
        <dbReference type="ChEBI" id="CHEBI:29105"/>
    </cofactor>
</comment>
<organism evidence="13 14">
    <name type="scientific">Pseudazoarcus pumilus</name>
    <dbReference type="NCBI Taxonomy" id="2067960"/>
    <lineage>
        <taxon>Bacteria</taxon>
        <taxon>Pseudomonadati</taxon>
        <taxon>Pseudomonadota</taxon>
        <taxon>Betaproteobacteria</taxon>
        <taxon>Rhodocyclales</taxon>
        <taxon>Zoogloeaceae</taxon>
        <taxon>Pseudazoarcus</taxon>
    </lineage>
</organism>
<evidence type="ECO:0000256" key="6">
    <source>
        <dbReference type="ARBA" id="ARBA00022801"/>
    </source>
</evidence>
<keyword evidence="7" id="KW-0862">Zinc</keyword>
<dbReference type="PANTHER" id="PTHR43221">
    <property type="entry name" value="PROTEASE HTPX"/>
    <property type="match status" value="1"/>
</dbReference>
<dbReference type="OrthoDB" id="15218at2"/>
<dbReference type="Proteomes" id="UP000242205">
    <property type="component" value="Chromosome"/>
</dbReference>
<keyword evidence="14" id="KW-1185">Reference proteome</keyword>
<feature type="transmembrane region" description="Helical" evidence="11">
    <location>
        <begin position="218"/>
        <end position="240"/>
    </location>
</feature>
<keyword evidence="10 11" id="KW-0472">Membrane</keyword>
<sequence>MDFFGAQERARRGTRWLMLWFALAVVGIVAVVYLALALVTGMSAEAQGEPATLWRPVLLGWTLAGVGGLILAGSLYKLARLARNGGATIALDLGGRPVSRSTTDVRERRLVNVVDEMAIAAGIPAPPVYVLDAEAGINAFAAGARPAEAVIAVTRGTLEQLDRDQLQGVVAHEFSHILNGDMRLNLRLVAVLHGILLLTLAGRTLLRSARGSGRNGAPLAIAGMMLVVCGYLGVFAGKLIKAGVSRQREFLADASAVQFTRNPQGIAGALARIADIGSNIHHPGAEEASHMFFGSGAKLSSLLATHPPVEERIRRIDPAWKVRERIRGKARSPSDAAAPAGVSGFAAGVGQVSPEHLDHGRALIAALPDGLVEVLHRPRGARAALFALLLSREADILTRQFDVIEVRFGAEMRAECAELAATLRSLPAGRRLPLLDLALPALSEFPEGARDEIVAVVDALVAADGRTSAFEYVARRLLRAVLDPAPAGAPHIRVPAARLRADVARLLSLLAHAGHAREDEARAAFTAAAAIAPFDGLEFESDRKGFSSADLDATLARLASATPRFRARLVDACAGVVSHDGHLHATELELLRACCQALDAPMPLLEA</sequence>
<dbReference type="InterPro" id="IPR050083">
    <property type="entry name" value="HtpX_protease"/>
</dbReference>
<evidence type="ECO:0000259" key="12">
    <source>
        <dbReference type="Pfam" id="PF01435"/>
    </source>
</evidence>
<evidence type="ECO:0000256" key="3">
    <source>
        <dbReference type="ARBA" id="ARBA00022670"/>
    </source>
</evidence>
<keyword evidence="6" id="KW-0378">Hydrolase</keyword>
<dbReference type="KEGG" id="atw:C0099_08370"/>
<dbReference type="CDD" id="cd07340">
    <property type="entry name" value="M48B_Htpx_like"/>
    <property type="match status" value="1"/>
</dbReference>
<name>A0A2I6S6S5_9RHOO</name>
<dbReference type="EMBL" id="CP025682">
    <property type="protein sequence ID" value="AUN94949.1"/>
    <property type="molecule type" value="Genomic_DNA"/>
</dbReference>
<reference evidence="13 14" key="1">
    <citation type="submission" date="2018-01" db="EMBL/GenBank/DDBJ databases">
        <authorList>
            <person name="Fu G.-Y."/>
        </authorList>
    </citation>
    <scope>NUCLEOTIDE SEQUENCE [LARGE SCALE GENOMIC DNA]</scope>
    <source>
        <strain evidence="13 14">SY39</strain>
    </source>
</reference>
<evidence type="ECO:0000256" key="8">
    <source>
        <dbReference type="ARBA" id="ARBA00022989"/>
    </source>
</evidence>
<keyword evidence="9" id="KW-0482">Metalloprotease</keyword>
<evidence type="ECO:0000256" key="2">
    <source>
        <dbReference type="ARBA" id="ARBA00022475"/>
    </source>
</evidence>